<evidence type="ECO:0000313" key="2">
    <source>
        <dbReference type="Proteomes" id="UP001497512"/>
    </source>
</evidence>
<name>A0ABP0TCV5_9BRYO</name>
<dbReference type="InterPro" id="IPR009515">
    <property type="entry name" value="DUF1138"/>
</dbReference>
<gene>
    <name evidence="1" type="ORF">CSSPTR1EN2_LOCUS1743</name>
</gene>
<proteinExistence type="predicted"/>
<sequence length="80" mass="9093">MVMVSFTKVALPSVLASFVVSYAFWDLSRNRKIFGGTVPPSTQNEEWGKETQKKFDEGWPREAAGPVVMNPISRQNYRKV</sequence>
<keyword evidence="2" id="KW-1185">Reference proteome</keyword>
<reference evidence="1 2" key="1">
    <citation type="submission" date="2024-02" db="EMBL/GenBank/DDBJ databases">
        <authorList>
            <consortium name="ELIXIR-Norway"/>
            <consortium name="Elixir Norway"/>
        </authorList>
    </citation>
    <scope>NUCLEOTIDE SEQUENCE [LARGE SCALE GENOMIC DNA]</scope>
</reference>
<dbReference type="Pfam" id="PF06592">
    <property type="entry name" value="DUF1138"/>
    <property type="match status" value="1"/>
</dbReference>
<dbReference type="PANTHER" id="PTHR34267">
    <property type="entry name" value="OS11G0161033 PROTEIN"/>
    <property type="match status" value="1"/>
</dbReference>
<evidence type="ECO:0000313" key="1">
    <source>
        <dbReference type="EMBL" id="CAK9192143.1"/>
    </source>
</evidence>
<dbReference type="EMBL" id="OZ019893">
    <property type="protein sequence ID" value="CAK9192143.1"/>
    <property type="molecule type" value="Genomic_DNA"/>
</dbReference>
<dbReference type="PANTHER" id="PTHR34267:SF17">
    <property type="entry name" value="OS06G0114500 PROTEIN"/>
    <property type="match status" value="1"/>
</dbReference>
<accession>A0ABP0TCV5</accession>
<organism evidence="1 2">
    <name type="scientific">Sphagnum troendelagicum</name>
    <dbReference type="NCBI Taxonomy" id="128251"/>
    <lineage>
        <taxon>Eukaryota</taxon>
        <taxon>Viridiplantae</taxon>
        <taxon>Streptophyta</taxon>
        <taxon>Embryophyta</taxon>
        <taxon>Bryophyta</taxon>
        <taxon>Sphagnophytina</taxon>
        <taxon>Sphagnopsida</taxon>
        <taxon>Sphagnales</taxon>
        <taxon>Sphagnaceae</taxon>
        <taxon>Sphagnum</taxon>
    </lineage>
</organism>
<protein>
    <submittedName>
        <fullName evidence="1">Uncharacterized protein</fullName>
    </submittedName>
</protein>
<dbReference type="Proteomes" id="UP001497512">
    <property type="component" value="Chromosome 1"/>
</dbReference>